<dbReference type="InterPro" id="IPR001148">
    <property type="entry name" value="CA_dom"/>
</dbReference>
<feature type="domain" description="Alpha-carbonic anhydrase" evidence="3">
    <location>
        <begin position="24"/>
        <end position="270"/>
    </location>
</feature>
<dbReference type="CDD" id="cd00326">
    <property type="entry name" value="alpha_CA"/>
    <property type="match status" value="1"/>
</dbReference>
<accession>A0A8B7KKP7</accession>
<name>A0A7M7IFT9_APIME</name>
<evidence type="ECO:0000259" key="3">
    <source>
        <dbReference type="PROSITE" id="PS51144"/>
    </source>
</evidence>
<dbReference type="RefSeq" id="XP_016768764.1">
    <property type="nucleotide sequence ID" value="XM_016913275.2"/>
</dbReference>
<dbReference type="OrthoDB" id="429145at2759"/>
<dbReference type="Gene3D" id="3.10.200.10">
    <property type="entry name" value="Alpha carbonic anhydrase"/>
    <property type="match status" value="1"/>
</dbReference>
<reference evidence="6" key="2">
    <citation type="submission" date="2025-04" db="UniProtKB">
        <authorList>
            <consortium name="RefSeq"/>
        </authorList>
    </citation>
    <scope>IDENTIFICATION</scope>
    <source>
        <strain evidence="6">DH4</strain>
        <tissue evidence="6">Whole body</tissue>
    </source>
</reference>
<accession>A0A7M7IFT9</accession>
<dbReference type="SUPFAM" id="SSF51069">
    <property type="entry name" value="Carbonic anhydrase"/>
    <property type="match status" value="1"/>
</dbReference>
<evidence type="ECO:0000256" key="1">
    <source>
        <dbReference type="ARBA" id="ARBA00010718"/>
    </source>
</evidence>
<dbReference type="GO" id="GO:0008270">
    <property type="term" value="F:zinc ion binding"/>
    <property type="evidence" value="ECO:0007669"/>
    <property type="project" value="InterPro"/>
</dbReference>
<keyword evidence="2" id="KW-0732">Signal</keyword>
<dbReference type="Pfam" id="PF00194">
    <property type="entry name" value="Carb_anhydrase"/>
    <property type="match status" value="1"/>
</dbReference>
<dbReference type="GO" id="GO:0005737">
    <property type="term" value="C:cytoplasm"/>
    <property type="evidence" value="ECO:0007669"/>
    <property type="project" value="TreeGrafter"/>
</dbReference>
<keyword evidence="5" id="KW-1185">Reference proteome</keyword>
<dbReference type="PROSITE" id="PS51144">
    <property type="entry name" value="ALPHA_CA_2"/>
    <property type="match status" value="1"/>
</dbReference>
<sequence length="299" mass="33734">MDLKYSILLLILSHHLVLCAARTSDWSYSGEHGPTYWPGLCVTGKKQSPINIVTEDTFNTDIGELKFIRYDFAFECKITNNGHSVQLQLSGVPVHLEGANLESTYILEQIHFHWPAEHTVDNNRDALELHFVHYKEQYGNTSAASKHENGIAVVATLFELDNEDNMEITPILKATELISNGIGKSAELNESKFIPSLFLPKDHTTYYHYDGSLTTPGCQETVMWYILTEKLSVSEQQLNVFKSVETSNGTLSFNYRPTQAIGERTIYHHLLGYSTAGIVSCNLLNVHLGLFLTKFLLYN</sequence>
<comment type="similarity">
    <text evidence="1">Belongs to the alpha-carbonic anhydrase family.</text>
</comment>
<dbReference type="Proteomes" id="UP000005203">
    <property type="component" value="Linkage group LG7"/>
</dbReference>
<gene>
    <name evidence="4" type="primary">725261</name>
    <name evidence="6" type="synonym">LOC725261</name>
</gene>
<dbReference type="AlphaFoldDB" id="A0A7M7IFT9"/>
<evidence type="ECO:0000256" key="2">
    <source>
        <dbReference type="SAM" id="SignalP"/>
    </source>
</evidence>
<dbReference type="EnsemblMetazoa" id="XM_016913275">
    <property type="protein sequence ID" value="XP_016768764"/>
    <property type="gene ID" value="LOC725261"/>
</dbReference>
<evidence type="ECO:0000313" key="4">
    <source>
        <dbReference type="EnsemblMetazoa" id="XP_016768764"/>
    </source>
</evidence>
<reference evidence="4" key="1">
    <citation type="submission" date="2021-01" db="UniProtKB">
        <authorList>
            <consortium name="EnsemblMetazoa"/>
        </authorList>
    </citation>
    <scope>IDENTIFICATION</scope>
    <source>
        <strain evidence="4">DH4</strain>
    </source>
</reference>
<dbReference type="SMART" id="SM01057">
    <property type="entry name" value="Carb_anhydrase"/>
    <property type="match status" value="1"/>
</dbReference>
<feature type="chain" id="PRO_5044659902" evidence="2">
    <location>
        <begin position="22"/>
        <end position="299"/>
    </location>
</feature>
<dbReference type="InterPro" id="IPR023561">
    <property type="entry name" value="Carbonic_anhydrase_a-class"/>
</dbReference>
<evidence type="ECO:0000313" key="5">
    <source>
        <dbReference type="Proteomes" id="UP000005203"/>
    </source>
</evidence>
<proteinExistence type="inferred from homology"/>
<evidence type="ECO:0000313" key="6">
    <source>
        <dbReference type="RefSeq" id="XP_016768764.1"/>
    </source>
</evidence>
<dbReference type="GO" id="GO:0004089">
    <property type="term" value="F:carbonate dehydratase activity"/>
    <property type="evidence" value="ECO:0007669"/>
    <property type="project" value="InterPro"/>
</dbReference>
<dbReference type="PANTHER" id="PTHR18952">
    <property type="entry name" value="CARBONIC ANHYDRASE"/>
    <property type="match status" value="1"/>
</dbReference>
<dbReference type="GeneID" id="725261"/>
<organism evidence="4">
    <name type="scientific">Apis mellifera</name>
    <name type="common">Honeybee</name>
    <dbReference type="NCBI Taxonomy" id="7460"/>
    <lineage>
        <taxon>Eukaryota</taxon>
        <taxon>Metazoa</taxon>
        <taxon>Ecdysozoa</taxon>
        <taxon>Arthropoda</taxon>
        <taxon>Hexapoda</taxon>
        <taxon>Insecta</taxon>
        <taxon>Pterygota</taxon>
        <taxon>Neoptera</taxon>
        <taxon>Endopterygota</taxon>
        <taxon>Hymenoptera</taxon>
        <taxon>Apocrita</taxon>
        <taxon>Aculeata</taxon>
        <taxon>Apoidea</taxon>
        <taxon>Anthophila</taxon>
        <taxon>Apidae</taxon>
        <taxon>Apis</taxon>
    </lineage>
</organism>
<dbReference type="PANTHER" id="PTHR18952:SF270">
    <property type="entry name" value="CARBONIC ANHYDRASE"/>
    <property type="match status" value="1"/>
</dbReference>
<protein>
    <submittedName>
        <fullName evidence="6">Carbonic anhydrase 6 isoform X1</fullName>
    </submittedName>
</protein>
<feature type="signal peptide" evidence="2">
    <location>
        <begin position="1"/>
        <end position="21"/>
    </location>
</feature>
<dbReference type="InterPro" id="IPR036398">
    <property type="entry name" value="CA_dom_sf"/>
</dbReference>